<dbReference type="InterPro" id="IPR036388">
    <property type="entry name" value="WH-like_DNA-bd_sf"/>
</dbReference>
<dbReference type="PANTHER" id="PTHR43022">
    <property type="entry name" value="PROTEIN SMF"/>
    <property type="match status" value="1"/>
</dbReference>
<protein>
    <submittedName>
        <fullName evidence="4">DNA-protecting protein DprA</fullName>
    </submittedName>
</protein>
<feature type="domain" description="DprA winged helix" evidence="3">
    <location>
        <begin position="314"/>
        <end position="365"/>
    </location>
</feature>
<dbReference type="AlphaFoldDB" id="A0A6P1QWZ6"/>
<dbReference type="Pfam" id="PF17782">
    <property type="entry name" value="WHD_DprA"/>
    <property type="match status" value="1"/>
</dbReference>
<accession>A0A6P1QWZ6</accession>
<dbReference type="NCBIfam" id="TIGR00732">
    <property type="entry name" value="dprA"/>
    <property type="match status" value="1"/>
</dbReference>
<dbReference type="InterPro" id="IPR003488">
    <property type="entry name" value="DprA"/>
</dbReference>
<evidence type="ECO:0000313" key="5">
    <source>
        <dbReference type="Proteomes" id="UP000464318"/>
    </source>
</evidence>
<dbReference type="Gene3D" id="3.40.50.450">
    <property type="match status" value="1"/>
</dbReference>
<dbReference type="KEGG" id="bcad:DBX24_04800"/>
<dbReference type="Gene3D" id="1.10.10.10">
    <property type="entry name" value="Winged helix-like DNA-binding domain superfamily/Winged helix DNA-binding domain"/>
    <property type="match status" value="1"/>
</dbReference>
<keyword evidence="5" id="KW-1185">Reference proteome</keyword>
<dbReference type="InterPro" id="IPR041614">
    <property type="entry name" value="DprA_WH"/>
</dbReference>
<dbReference type="GO" id="GO:0009294">
    <property type="term" value="P:DNA-mediated transformation"/>
    <property type="evidence" value="ECO:0007669"/>
    <property type="project" value="InterPro"/>
</dbReference>
<dbReference type="SUPFAM" id="SSF47781">
    <property type="entry name" value="RuvA domain 2-like"/>
    <property type="match status" value="1"/>
</dbReference>
<proteinExistence type="inferred from homology"/>
<dbReference type="SUPFAM" id="SSF102405">
    <property type="entry name" value="MCP/YpsA-like"/>
    <property type="match status" value="1"/>
</dbReference>
<evidence type="ECO:0000313" key="4">
    <source>
        <dbReference type="EMBL" id="QHN65260.1"/>
    </source>
</evidence>
<name>A0A6P1QWZ6_9FLAO</name>
<comment type="similarity">
    <text evidence="1">Belongs to the DprA/Smf family.</text>
</comment>
<evidence type="ECO:0000259" key="2">
    <source>
        <dbReference type="Pfam" id="PF02481"/>
    </source>
</evidence>
<evidence type="ECO:0000259" key="3">
    <source>
        <dbReference type="Pfam" id="PF17782"/>
    </source>
</evidence>
<organism evidence="4 5">
    <name type="scientific">Bergeyella cardium</name>
    <dbReference type="NCBI Taxonomy" id="1585976"/>
    <lineage>
        <taxon>Bacteria</taxon>
        <taxon>Pseudomonadati</taxon>
        <taxon>Bacteroidota</taxon>
        <taxon>Flavobacteriia</taxon>
        <taxon>Flavobacteriales</taxon>
        <taxon>Weeksellaceae</taxon>
        <taxon>Bergeyella</taxon>
    </lineage>
</organism>
<reference evidence="4 5" key="1">
    <citation type="submission" date="2018-04" db="EMBL/GenBank/DDBJ databases">
        <title>Characteristic and Complete Genome Sequencing of A Novel Member of Infective Endocarditis Causative Bacteria: Bergeyella cardium QL-PH.</title>
        <authorList>
            <person name="Pan H."/>
            <person name="Sun E."/>
            <person name="Zhang Y."/>
        </authorList>
    </citation>
    <scope>NUCLEOTIDE SEQUENCE [LARGE SCALE GENOMIC DNA]</scope>
    <source>
        <strain evidence="4 5">HPQL</strain>
    </source>
</reference>
<feature type="domain" description="Smf/DprA SLOG" evidence="2">
    <location>
        <begin position="81"/>
        <end position="290"/>
    </location>
</feature>
<dbReference type="OrthoDB" id="9785707at2"/>
<sequence>MFSEEHLYSIALRSCKNIGDANFRKLINAFGSASSVWNADKRQLTKVYGISQGMISEIGSSEHLDFAKRELDFCEKNNIQILLRHSGELPFFLDDCIDAPAILYKKGAINENLIPVSIVGTRNMTAYGKDFIRYFLSITKEMNLLTVSGLAYGVDSEVHQQSVGNDVPTVAVLAHGLHTLYPSKNKRLSEQILERCGALITEFNSSHKPDREHFIQRNRIIAGISRNLIVVETAFGGGSISTATFANGYNREVYALPGRITDKYSQGCNHLIYQNKAGTISSVKTLIDNLGLKVPSEAESTGELFPQKSVKVQLSGMQKTLYDIIESHPKINLDDLAEKSDLQTYEILPVLLELEILGYIKSFSGRQFAVS</sequence>
<dbReference type="Proteomes" id="UP000464318">
    <property type="component" value="Chromosome"/>
</dbReference>
<dbReference type="Pfam" id="PF02481">
    <property type="entry name" value="DNA_processg_A"/>
    <property type="match status" value="1"/>
</dbReference>
<gene>
    <name evidence="4" type="primary">dprA</name>
    <name evidence="4" type="ORF">DBX24_04800</name>
</gene>
<dbReference type="PANTHER" id="PTHR43022:SF1">
    <property type="entry name" value="PROTEIN SMF"/>
    <property type="match status" value="1"/>
</dbReference>
<dbReference type="EMBL" id="CP029149">
    <property type="protein sequence ID" value="QHN65260.1"/>
    <property type="molecule type" value="Genomic_DNA"/>
</dbReference>
<dbReference type="InterPro" id="IPR057666">
    <property type="entry name" value="DrpA_SLOG"/>
</dbReference>
<dbReference type="RefSeq" id="WP_160224123.1">
    <property type="nucleotide sequence ID" value="NZ_CP029149.1"/>
</dbReference>
<evidence type="ECO:0000256" key="1">
    <source>
        <dbReference type="ARBA" id="ARBA00006525"/>
    </source>
</evidence>
<dbReference type="InterPro" id="IPR010994">
    <property type="entry name" value="RuvA_2-like"/>
</dbReference>